<accession>A0AAV3T1V4</accession>
<proteinExistence type="predicted"/>
<keyword evidence="2 4" id="KW-0238">DNA-binding</keyword>
<dbReference type="InterPro" id="IPR002104">
    <property type="entry name" value="Integrase_catalytic"/>
</dbReference>
<dbReference type="GeneID" id="68571930"/>
<comment type="caution">
    <text evidence="7">The sequence shown here is derived from an EMBL/GenBank/DDBJ whole genome shotgun (WGS) entry which is preliminary data.</text>
</comment>
<evidence type="ECO:0000256" key="1">
    <source>
        <dbReference type="ARBA" id="ARBA00022908"/>
    </source>
</evidence>
<evidence type="ECO:0000256" key="4">
    <source>
        <dbReference type="PROSITE-ProRule" id="PRU01248"/>
    </source>
</evidence>
<name>A0AAV3T1V4_9EURY</name>
<dbReference type="InterPro" id="IPR011010">
    <property type="entry name" value="DNA_brk_join_enz"/>
</dbReference>
<evidence type="ECO:0000259" key="5">
    <source>
        <dbReference type="PROSITE" id="PS51898"/>
    </source>
</evidence>
<keyword evidence="8" id="KW-1185">Reference proteome</keyword>
<sequence length="340" mass="39874">MRPEELTPREAWKRYVDRRRPEYTEHSTQTYHYRLKQFVEWCEENGIETVSDLTGWAFENYETARSGDELAPITLHNEMKTLRQFVRYLERIEAVDDRLSEKIHVPKVNADEKTNDTKLTTDAARILLNHYRQHERGSRRHALLEVLWNVGCRLGAIRALDARDYYPDDQYLQFRHRPDTGTPLKKKHKGERPVALSDEAADALDHYLNGGNRWDSYDEHGRKPLFASRQGRPSQNTVRVWTYMATLPCIAVDCPHDRDPDTCQFTERNHASKCPSSRSPHQIRTGSITWQLDAGLPPEVVSVRVNASVETINQHYDKATPRERMERRRRSYIDQLHLES</sequence>
<evidence type="ECO:0000313" key="7">
    <source>
        <dbReference type="EMBL" id="GAA0648924.1"/>
    </source>
</evidence>
<dbReference type="RefSeq" id="WP_227261351.1">
    <property type="nucleotide sequence ID" value="NZ_BAAADU010000002.1"/>
</dbReference>
<dbReference type="Proteomes" id="UP001500194">
    <property type="component" value="Unassembled WGS sequence"/>
</dbReference>
<gene>
    <name evidence="7" type="ORF">GCM10009019_09440</name>
</gene>
<dbReference type="PANTHER" id="PTHR30349:SF41">
    <property type="entry name" value="INTEGRASE_RECOMBINASE PROTEIN MJ0367-RELATED"/>
    <property type="match status" value="1"/>
</dbReference>
<dbReference type="EMBL" id="BAAADU010000002">
    <property type="protein sequence ID" value="GAA0648924.1"/>
    <property type="molecule type" value="Genomic_DNA"/>
</dbReference>
<dbReference type="PROSITE" id="PS51898">
    <property type="entry name" value="TYR_RECOMBINASE"/>
    <property type="match status" value="1"/>
</dbReference>
<keyword evidence="1" id="KW-0229">DNA integration</keyword>
<evidence type="ECO:0000256" key="2">
    <source>
        <dbReference type="ARBA" id="ARBA00023125"/>
    </source>
</evidence>
<dbReference type="GO" id="GO:0006310">
    <property type="term" value="P:DNA recombination"/>
    <property type="evidence" value="ECO:0007669"/>
    <property type="project" value="UniProtKB-KW"/>
</dbReference>
<evidence type="ECO:0000256" key="3">
    <source>
        <dbReference type="ARBA" id="ARBA00023172"/>
    </source>
</evidence>
<dbReference type="InterPro" id="IPR013762">
    <property type="entry name" value="Integrase-like_cat_sf"/>
</dbReference>
<dbReference type="AlphaFoldDB" id="A0AAV3T1V4"/>
<keyword evidence="3" id="KW-0233">DNA recombination</keyword>
<dbReference type="GO" id="GO:0015074">
    <property type="term" value="P:DNA integration"/>
    <property type="evidence" value="ECO:0007669"/>
    <property type="project" value="UniProtKB-KW"/>
</dbReference>
<protein>
    <submittedName>
        <fullName evidence="7">Tyrosine-type recombinase/integrase</fullName>
    </submittedName>
</protein>
<feature type="domain" description="Core-binding (CB)" evidence="6">
    <location>
        <begin position="6"/>
        <end position="90"/>
    </location>
</feature>
<dbReference type="InterPro" id="IPR050090">
    <property type="entry name" value="Tyrosine_recombinase_XerCD"/>
</dbReference>
<dbReference type="Gene3D" id="1.10.150.130">
    <property type="match status" value="1"/>
</dbReference>
<dbReference type="GO" id="GO:0003677">
    <property type="term" value="F:DNA binding"/>
    <property type="evidence" value="ECO:0007669"/>
    <property type="project" value="UniProtKB-UniRule"/>
</dbReference>
<dbReference type="PROSITE" id="PS51900">
    <property type="entry name" value="CB"/>
    <property type="match status" value="1"/>
</dbReference>
<feature type="domain" description="Tyr recombinase" evidence="5">
    <location>
        <begin position="114"/>
        <end position="329"/>
    </location>
</feature>
<dbReference type="SUPFAM" id="SSF56349">
    <property type="entry name" value="DNA breaking-rejoining enzymes"/>
    <property type="match status" value="1"/>
</dbReference>
<evidence type="ECO:0000259" key="6">
    <source>
        <dbReference type="PROSITE" id="PS51900"/>
    </source>
</evidence>
<organism evidence="7 8">
    <name type="scientific">Salarchaeum japonicum</name>
    <dbReference type="NCBI Taxonomy" id="555573"/>
    <lineage>
        <taxon>Archaea</taxon>
        <taxon>Methanobacteriati</taxon>
        <taxon>Methanobacteriota</taxon>
        <taxon>Stenosarchaea group</taxon>
        <taxon>Halobacteria</taxon>
        <taxon>Halobacteriales</taxon>
        <taxon>Halobacteriaceae</taxon>
    </lineage>
</organism>
<evidence type="ECO:0000313" key="8">
    <source>
        <dbReference type="Proteomes" id="UP001500194"/>
    </source>
</evidence>
<dbReference type="Gene3D" id="1.10.443.10">
    <property type="entry name" value="Intergrase catalytic core"/>
    <property type="match status" value="1"/>
</dbReference>
<dbReference type="InterPro" id="IPR044068">
    <property type="entry name" value="CB"/>
</dbReference>
<dbReference type="PANTHER" id="PTHR30349">
    <property type="entry name" value="PHAGE INTEGRASE-RELATED"/>
    <property type="match status" value="1"/>
</dbReference>
<dbReference type="InterPro" id="IPR010998">
    <property type="entry name" value="Integrase_recombinase_N"/>
</dbReference>
<reference evidence="7 8" key="1">
    <citation type="journal article" date="2019" name="Int. J. Syst. Evol. Microbiol.">
        <title>The Global Catalogue of Microorganisms (GCM) 10K type strain sequencing project: providing services to taxonomists for standard genome sequencing and annotation.</title>
        <authorList>
            <consortium name="The Broad Institute Genomics Platform"/>
            <consortium name="The Broad Institute Genome Sequencing Center for Infectious Disease"/>
            <person name="Wu L."/>
            <person name="Ma J."/>
        </authorList>
    </citation>
    <scope>NUCLEOTIDE SEQUENCE [LARGE SCALE GENOMIC DNA]</scope>
    <source>
        <strain evidence="7 8">JCM 16327</strain>
    </source>
</reference>